<dbReference type="EMBL" id="HF935371">
    <property type="protein sequence ID" value="CCX07752.1"/>
    <property type="molecule type" value="Genomic_DNA"/>
</dbReference>
<protein>
    <recommendedName>
        <fullName evidence="6">RanBP2-type domain-containing protein</fullName>
    </recommendedName>
</protein>
<accession>U4LBS0</accession>
<evidence type="ECO:0008006" key="6">
    <source>
        <dbReference type="Google" id="ProtNLM"/>
    </source>
</evidence>
<keyword evidence="2" id="KW-0472">Membrane</keyword>
<evidence type="ECO:0000256" key="3">
    <source>
        <dbReference type="SAM" id="SignalP"/>
    </source>
</evidence>
<feature type="region of interest" description="Disordered" evidence="1">
    <location>
        <begin position="156"/>
        <end position="199"/>
    </location>
</feature>
<name>U4LBS0_PYROM</name>
<feature type="region of interest" description="Disordered" evidence="1">
    <location>
        <begin position="83"/>
        <end position="105"/>
    </location>
</feature>
<evidence type="ECO:0000313" key="4">
    <source>
        <dbReference type="EMBL" id="CCX07752.1"/>
    </source>
</evidence>
<keyword evidence="3" id="KW-0732">Signal</keyword>
<feature type="compositionally biased region" description="Low complexity" evidence="1">
    <location>
        <begin position="174"/>
        <end position="186"/>
    </location>
</feature>
<evidence type="ECO:0000256" key="2">
    <source>
        <dbReference type="SAM" id="Phobius"/>
    </source>
</evidence>
<gene>
    <name evidence="4" type="ORF">PCON_07341</name>
</gene>
<sequence>MPQLPTELSMPIILALLLSPATSSPLPLPPTLHRRDGDDDDDDKDDNHQLAIIISCSLVGFLVFGAAIMYLTFRLRRRQAVLQRPAGNEKSATSTTADERPPPPETQCSWCYISDKELCKWCSGEADDEDINHHTSERKRSEKGRLFLDTKQNGWRSAINSPDVTPRGSVIGSGTTTPAPGAAGPAHQNTGREGVRSISPQISINETLNTPGGSVQGKRSFRPGGIYEVQQAAEVAIPGRAVVRNSM</sequence>
<proteinExistence type="predicted"/>
<dbReference type="OrthoDB" id="5427065at2759"/>
<reference evidence="4 5" key="1">
    <citation type="journal article" date="2013" name="PLoS Genet.">
        <title>The genome and development-dependent transcriptomes of Pyronema confluens: a window into fungal evolution.</title>
        <authorList>
            <person name="Traeger S."/>
            <person name="Altegoer F."/>
            <person name="Freitag M."/>
            <person name="Gabaldon T."/>
            <person name="Kempken F."/>
            <person name="Kumar A."/>
            <person name="Marcet-Houben M."/>
            <person name="Poggeler S."/>
            <person name="Stajich J.E."/>
            <person name="Nowrousian M."/>
        </authorList>
    </citation>
    <scope>NUCLEOTIDE SEQUENCE [LARGE SCALE GENOMIC DNA]</scope>
    <source>
        <strain evidence="5">CBS 100304</strain>
        <tissue evidence="4">Vegetative mycelium</tissue>
    </source>
</reference>
<feature type="transmembrane region" description="Helical" evidence="2">
    <location>
        <begin position="50"/>
        <end position="73"/>
    </location>
</feature>
<keyword evidence="2" id="KW-0812">Transmembrane</keyword>
<dbReference type="AlphaFoldDB" id="U4LBS0"/>
<organism evidence="4 5">
    <name type="scientific">Pyronema omphalodes (strain CBS 100304)</name>
    <name type="common">Pyronema confluens</name>
    <dbReference type="NCBI Taxonomy" id="1076935"/>
    <lineage>
        <taxon>Eukaryota</taxon>
        <taxon>Fungi</taxon>
        <taxon>Dikarya</taxon>
        <taxon>Ascomycota</taxon>
        <taxon>Pezizomycotina</taxon>
        <taxon>Pezizomycetes</taxon>
        <taxon>Pezizales</taxon>
        <taxon>Pyronemataceae</taxon>
        <taxon>Pyronema</taxon>
    </lineage>
</organism>
<feature type="chain" id="PRO_5004651843" description="RanBP2-type domain-containing protein" evidence="3">
    <location>
        <begin position="24"/>
        <end position="247"/>
    </location>
</feature>
<evidence type="ECO:0000313" key="5">
    <source>
        <dbReference type="Proteomes" id="UP000018144"/>
    </source>
</evidence>
<feature type="signal peptide" evidence="3">
    <location>
        <begin position="1"/>
        <end position="23"/>
    </location>
</feature>
<dbReference type="Proteomes" id="UP000018144">
    <property type="component" value="Unassembled WGS sequence"/>
</dbReference>
<keyword evidence="2" id="KW-1133">Transmembrane helix</keyword>
<keyword evidence="5" id="KW-1185">Reference proteome</keyword>
<evidence type="ECO:0000256" key="1">
    <source>
        <dbReference type="SAM" id="MobiDB-lite"/>
    </source>
</evidence>